<evidence type="ECO:0000313" key="3">
    <source>
        <dbReference type="Proteomes" id="UP001238496"/>
    </source>
</evidence>
<dbReference type="RefSeq" id="WP_307374852.1">
    <property type="nucleotide sequence ID" value="NZ_JAUSUW010000010.1"/>
</dbReference>
<proteinExistence type="predicted"/>
<comment type="caution">
    <text evidence="2">The sequence shown here is derived from an EMBL/GenBank/DDBJ whole genome shotgun (WGS) entry which is preliminary data.</text>
</comment>
<evidence type="ECO:0000256" key="1">
    <source>
        <dbReference type="SAM" id="Phobius"/>
    </source>
</evidence>
<accession>A0ABU0GAP2</accession>
<name>A0ABU0GAP2_9HYPH</name>
<dbReference type="EMBL" id="JAUSUW010000010">
    <property type="protein sequence ID" value="MDQ0422368.1"/>
    <property type="molecule type" value="Genomic_DNA"/>
</dbReference>
<reference evidence="2 3" key="1">
    <citation type="submission" date="2023-07" db="EMBL/GenBank/DDBJ databases">
        <title>Genomic Encyclopedia of Type Strains, Phase IV (KMG-IV): sequencing the most valuable type-strain genomes for metagenomic binning, comparative biology and taxonomic classification.</title>
        <authorList>
            <person name="Goeker M."/>
        </authorList>
    </citation>
    <scope>NUCLEOTIDE SEQUENCE [LARGE SCALE GENOMIC DNA]</scope>
    <source>
        <strain evidence="2 3">DSM 1111</strain>
    </source>
</reference>
<evidence type="ECO:0000313" key="2">
    <source>
        <dbReference type="EMBL" id="MDQ0422368.1"/>
    </source>
</evidence>
<keyword evidence="1" id="KW-1133">Transmembrane helix</keyword>
<keyword evidence="3" id="KW-1185">Reference proteome</keyword>
<feature type="transmembrane region" description="Helical" evidence="1">
    <location>
        <begin position="30"/>
        <end position="48"/>
    </location>
</feature>
<sequence>MMVMLAIILQILGMCLFAKSTWEETPRRGVPLMVAAIIVYTIGAMLIFKAGAPP</sequence>
<keyword evidence="1" id="KW-0472">Membrane</keyword>
<dbReference type="Proteomes" id="UP001238496">
    <property type="component" value="Unassembled WGS sequence"/>
</dbReference>
<gene>
    <name evidence="2" type="ORF">J2045_003416</name>
</gene>
<protein>
    <submittedName>
        <fullName evidence="2">Membrane protein</fullName>
    </submittedName>
</protein>
<keyword evidence="1" id="KW-0812">Transmembrane</keyword>
<organism evidence="2 3">
    <name type="scientific">Peteryoungia aggregata LMG 23059</name>
    <dbReference type="NCBI Taxonomy" id="1368425"/>
    <lineage>
        <taxon>Bacteria</taxon>
        <taxon>Pseudomonadati</taxon>
        <taxon>Pseudomonadota</taxon>
        <taxon>Alphaproteobacteria</taxon>
        <taxon>Hyphomicrobiales</taxon>
        <taxon>Rhizobiaceae</taxon>
        <taxon>Peteryoungia</taxon>
    </lineage>
</organism>